<comment type="caution">
    <text evidence="2">The sequence shown here is derived from an EMBL/GenBank/DDBJ whole genome shotgun (WGS) entry which is preliminary data.</text>
</comment>
<evidence type="ECO:0000256" key="1">
    <source>
        <dbReference type="SAM" id="MobiDB-lite"/>
    </source>
</evidence>
<accession>A0A124FRX7</accession>
<evidence type="ECO:0000313" key="3">
    <source>
        <dbReference type="Proteomes" id="UP000054323"/>
    </source>
</evidence>
<sequence>VACTWDSTNQRWVQMTATSKINPLDSVYILMNDYDRLPVAISPDPTNPPVKMLQAGWNLVGPAYDLVPLNSSSPRPSTPNPGSTLRVTGQNPIWTPPAATGST</sequence>
<proteinExistence type="predicted"/>
<reference evidence="3" key="1">
    <citation type="journal article" date="2015" name="MBio">
        <title>Genome-Resolved Metagenomic Analysis Reveals Roles for Candidate Phyla and Other Microbial Community Members in Biogeochemical Transformations in Oil Reservoirs.</title>
        <authorList>
            <person name="Hu P."/>
            <person name="Tom L."/>
            <person name="Singh A."/>
            <person name="Thomas B.C."/>
            <person name="Baker B.J."/>
            <person name="Piceno Y.M."/>
            <person name="Andersen G.L."/>
            <person name="Banfield J.F."/>
        </authorList>
    </citation>
    <scope>NUCLEOTIDE SEQUENCE [LARGE SCALE GENOMIC DNA]</scope>
</reference>
<organism evidence="2 3">
    <name type="scientific">Methanoculleus marisnigri</name>
    <dbReference type="NCBI Taxonomy" id="2198"/>
    <lineage>
        <taxon>Archaea</taxon>
        <taxon>Methanobacteriati</taxon>
        <taxon>Methanobacteriota</taxon>
        <taxon>Stenosarchaea group</taxon>
        <taxon>Methanomicrobia</taxon>
        <taxon>Methanomicrobiales</taxon>
        <taxon>Methanomicrobiaceae</taxon>
        <taxon>Methanoculleus</taxon>
    </lineage>
</organism>
<dbReference type="AlphaFoldDB" id="A0A124FRX7"/>
<feature type="non-terminal residue" evidence="2">
    <location>
        <position position="1"/>
    </location>
</feature>
<protein>
    <submittedName>
        <fullName evidence="2">Uncharacterized protein</fullName>
    </submittedName>
</protein>
<feature type="region of interest" description="Disordered" evidence="1">
    <location>
        <begin position="70"/>
        <end position="103"/>
    </location>
</feature>
<name>A0A124FRX7_9EURY</name>
<evidence type="ECO:0000313" key="2">
    <source>
        <dbReference type="EMBL" id="KUK60502.1"/>
    </source>
</evidence>
<dbReference type="Proteomes" id="UP000054323">
    <property type="component" value="Unassembled WGS sequence"/>
</dbReference>
<dbReference type="PATRIC" id="fig|2198.4.peg.20"/>
<gene>
    <name evidence="2" type="ORF">XD82_1602</name>
</gene>
<feature type="compositionally biased region" description="Low complexity" evidence="1">
    <location>
        <begin position="70"/>
        <end position="84"/>
    </location>
</feature>
<dbReference type="EMBL" id="LGGD01000229">
    <property type="protein sequence ID" value="KUK60502.1"/>
    <property type="molecule type" value="Genomic_DNA"/>
</dbReference>